<name>A0A2H3D1G3_ARMGA</name>
<dbReference type="PANTHER" id="PTHR14187">
    <property type="entry name" value="ALPHA KINASE/ELONGATION FACTOR 2 KINASE"/>
    <property type="match status" value="1"/>
</dbReference>
<dbReference type="CDD" id="cd10170">
    <property type="entry name" value="ASKHA_NBD_HSP70"/>
    <property type="match status" value="1"/>
</dbReference>
<dbReference type="STRING" id="47427.A0A2H3D1G3"/>
<gene>
    <name evidence="1" type="ORF">ARMGADRAFT_1019748</name>
</gene>
<dbReference type="EMBL" id="KZ293720">
    <property type="protein sequence ID" value="PBK82153.1"/>
    <property type="molecule type" value="Genomic_DNA"/>
</dbReference>
<accession>A0A2H3D1G3</accession>
<dbReference type="OMA" id="NIAECFD"/>
<keyword evidence="2" id="KW-1185">Reference proteome</keyword>
<sequence length="593" mass="66309">MAGREAYNGSRRKLAIAFDLGTTFSGISYSVLDPGNIPEIKGVTRFPSQEHVGSDAKIPTIIYYDQEGKVRAAGAEALKQNIIEQAEDEGWVKYLGFKLHLRPKQHYAPHISSNLPPLPPNKTLIQIFSDFYAYLFQCAKSFILETHQSALVFWNSVEDHIEFILSHPNGWQGAQQSKMRQAIVDAGLVPDNEEGHARVQFVTEGEASLHFCIHHGLSSYLKDDEAVVIIDAGGGTVDISSYTTTPSSTPDVKSFQEVAAPQCHFTGSLFVTQRAKAFIEDKLKGSRFAEEVGNIAECFDKTTKLRFRNAEEPAYVKFGSMKDKDLTLDIRSGQLKLAGTEVASFFEPSVKAIIDVVHDQRFVSAKTVSTIFLVGGFAASDYVFLKLQEYLTPLGIAFSRPDSHVNKAVADGAMSFYLDRAVTSRVSKFDYGVEISRVFVPGDPEYEKRKDKAYIIASGAFVVGDQFSIVIPKNTHVYDDTEFRQVYNKSNEHLSKLSTISTDILYYRGSKENPCWMDNEPNLYPVLCRVTADTREAAKGLKLQRRPDGKGFFRLDYDVILLFGKTELKAQISWKEDGVEKRGPARVVYDRDL</sequence>
<evidence type="ECO:0008006" key="3">
    <source>
        <dbReference type="Google" id="ProtNLM"/>
    </source>
</evidence>
<organism evidence="1 2">
    <name type="scientific">Armillaria gallica</name>
    <name type="common">Bulbous honey fungus</name>
    <name type="synonym">Armillaria bulbosa</name>
    <dbReference type="NCBI Taxonomy" id="47427"/>
    <lineage>
        <taxon>Eukaryota</taxon>
        <taxon>Fungi</taxon>
        <taxon>Dikarya</taxon>
        <taxon>Basidiomycota</taxon>
        <taxon>Agaricomycotina</taxon>
        <taxon>Agaricomycetes</taxon>
        <taxon>Agaricomycetidae</taxon>
        <taxon>Agaricales</taxon>
        <taxon>Marasmiineae</taxon>
        <taxon>Physalacriaceae</taxon>
        <taxon>Armillaria</taxon>
    </lineage>
</organism>
<proteinExistence type="predicted"/>
<evidence type="ECO:0000313" key="1">
    <source>
        <dbReference type="EMBL" id="PBK82153.1"/>
    </source>
</evidence>
<dbReference type="InParanoid" id="A0A2H3D1G3"/>
<dbReference type="Proteomes" id="UP000217790">
    <property type="component" value="Unassembled WGS sequence"/>
</dbReference>
<protein>
    <recommendedName>
        <fullName evidence="3">Actin-like ATPase domain-containing protein</fullName>
    </recommendedName>
</protein>
<dbReference type="Gene3D" id="3.30.420.40">
    <property type="match status" value="1"/>
</dbReference>
<evidence type="ECO:0000313" key="2">
    <source>
        <dbReference type="Proteomes" id="UP000217790"/>
    </source>
</evidence>
<dbReference type="PANTHER" id="PTHR14187:SF5">
    <property type="entry name" value="HEAT SHOCK 70 KDA PROTEIN 12A"/>
    <property type="match status" value="1"/>
</dbReference>
<reference evidence="2" key="1">
    <citation type="journal article" date="2017" name="Nat. Ecol. Evol.">
        <title>Genome expansion and lineage-specific genetic innovations in the forest pathogenic fungi Armillaria.</title>
        <authorList>
            <person name="Sipos G."/>
            <person name="Prasanna A.N."/>
            <person name="Walter M.C."/>
            <person name="O'Connor E."/>
            <person name="Balint B."/>
            <person name="Krizsan K."/>
            <person name="Kiss B."/>
            <person name="Hess J."/>
            <person name="Varga T."/>
            <person name="Slot J."/>
            <person name="Riley R."/>
            <person name="Boka B."/>
            <person name="Rigling D."/>
            <person name="Barry K."/>
            <person name="Lee J."/>
            <person name="Mihaltcheva S."/>
            <person name="LaButti K."/>
            <person name="Lipzen A."/>
            <person name="Waldron R."/>
            <person name="Moloney N.M."/>
            <person name="Sperisen C."/>
            <person name="Kredics L."/>
            <person name="Vagvoelgyi C."/>
            <person name="Patrignani A."/>
            <person name="Fitzpatrick D."/>
            <person name="Nagy I."/>
            <person name="Doyle S."/>
            <person name="Anderson J.B."/>
            <person name="Grigoriev I.V."/>
            <person name="Gueldener U."/>
            <person name="Muensterkoetter M."/>
            <person name="Nagy L.G."/>
        </authorList>
    </citation>
    <scope>NUCLEOTIDE SEQUENCE [LARGE SCALE GENOMIC DNA]</scope>
    <source>
        <strain evidence="2">Ar21-2</strain>
    </source>
</reference>
<dbReference type="AlphaFoldDB" id="A0A2H3D1G3"/>
<dbReference type="InterPro" id="IPR043129">
    <property type="entry name" value="ATPase_NBD"/>
</dbReference>
<dbReference type="SUPFAM" id="SSF53067">
    <property type="entry name" value="Actin-like ATPase domain"/>
    <property type="match status" value="2"/>
</dbReference>
<dbReference type="OrthoDB" id="2963168at2759"/>